<dbReference type="EMBL" id="CP002801">
    <property type="protein sequence ID" value="AEH09671.1"/>
    <property type="molecule type" value="Genomic_DNA"/>
</dbReference>
<protein>
    <recommendedName>
        <fullName evidence="4">SCO1664 family protein</fullName>
    </recommendedName>
</protein>
<organism evidence="2 3">
    <name type="scientific">Candidatus Protofrankia datiscae</name>
    <dbReference type="NCBI Taxonomy" id="2716812"/>
    <lineage>
        <taxon>Bacteria</taxon>
        <taxon>Bacillati</taxon>
        <taxon>Actinomycetota</taxon>
        <taxon>Actinomycetes</taxon>
        <taxon>Frankiales</taxon>
        <taxon>Frankiaceae</taxon>
        <taxon>Protofrankia</taxon>
    </lineage>
</organism>
<feature type="region of interest" description="Disordered" evidence="1">
    <location>
        <begin position="1"/>
        <end position="41"/>
    </location>
</feature>
<evidence type="ECO:0000313" key="2">
    <source>
        <dbReference type="EMBL" id="AEH09671.1"/>
    </source>
</evidence>
<gene>
    <name evidence="2" type="ordered locus">FsymDg_2271</name>
</gene>
<proteinExistence type="predicted"/>
<evidence type="ECO:0000256" key="1">
    <source>
        <dbReference type="SAM" id="MobiDB-lite"/>
    </source>
</evidence>
<accession>F8AZR3</accession>
<dbReference type="HOGENOM" id="CLU_085318_0_0_11"/>
<dbReference type="Proteomes" id="UP000001549">
    <property type="component" value="Chromosome"/>
</dbReference>
<name>F8AZR3_9ACTN</name>
<sequence>MGRARARPSRLGGVSEPASNVTPPGRPGPAPDPADTGGLDASDALTLLRDGEITVTGRLLEASNTTLYCEISLDGVDGRCIYKPVRGERALWDFPDGTLAGRERAAYLVSEAIGTGIVPPTALRGGPFGTGMVQLWIDVDETVDLIALTRSDDPRLRTIALFDAVINNADRKGGHLLPAPSGRVYGVDHGVTFHVENKLRTVLWTWRGQRLRTDEVELLSCLREALGGPLAAALADLLSNAEINGLRARVGRLLTERRFPMPSGDWPAIPWPPF</sequence>
<dbReference type="InterPro" id="IPR022292">
    <property type="entry name" value="CHP03843"/>
</dbReference>
<evidence type="ECO:0008006" key="4">
    <source>
        <dbReference type="Google" id="ProtNLM"/>
    </source>
</evidence>
<evidence type="ECO:0000313" key="3">
    <source>
        <dbReference type="Proteomes" id="UP000001549"/>
    </source>
</evidence>
<reference evidence="2 3" key="1">
    <citation type="submission" date="2011-05" db="EMBL/GenBank/DDBJ databases">
        <title>Complete sequence of chromosome of Frankia symbiont of Datisca glomerata.</title>
        <authorList>
            <consortium name="US DOE Joint Genome Institute"/>
            <person name="Lucas S."/>
            <person name="Han J."/>
            <person name="Lapidus A."/>
            <person name="Cheng J.-F."/>
            <person name="Goodwin L."/>
            <person name="Pitluck S."/>
            <person name="Peters L."/>
            <person name="Mikhailova N."/>
            <person name="Chertkov O."/>
            <person name="Teshima H."/>
            <person name="Han C."/>
            <person name="Tapia R."/>
            <person name="Land M."/>
            <person name="Hauser L."/>
            <person name="Kyrpides N."/>
            <person name="Ivanova N."/>
            <person name="Pagani I."/>
            <person name="Berry A."/>
            <person name="Pawlowski K."/>
            <person name="Persson T."/>
            <person name="Vanden Heuvel B."/>
            <person name="Benson D."/>
            <person name="Woyke T."/>
        </authorList>
    </citation>
    <scope>NUCLEOTIDE SEQUENCE [LARGE SCALE GENOMIC DNA]</scope>
    <source>
        <strain evidence="3">4085684</strain>
    </source>
</reference>
<dbReference type="STRING" id="656024.FsymDg_2271"/>
<dbReference type="AlphaFoldDB" id="F8AZR3"/>
<dbReference type="eggNOG" id="COG5032">
    <property type="taxonomic scope" value="Bacteria"/>
</dbReference>
<dbReference type="KEGG" id="fsy:FsymDg_2271"/>
<dbReference type="NCBIfam" id="TIGR03843">
    <property type="entry name" value="SCO1664 family protein"/>
    <property type="match status" value="1"/>
</dbReference>
<keyword evidence="3" id="KW-1185">Reference proteome</keyword>